<dbReference type="GO" id="GO:0030639">
    <property type="term" value="P:polyketide biosynthetic process"/>
    <property type="evidence" value="ECO:0007669"/>
    <property type="project" value="TreeGrafter"/>
</dbReference>
<dbReference type="Pfam" id="PF02797">
    <property type="entry name" value="Chal_sti_synt_C"/>
    <property type="match status" value="1"/>
</dbReference>
<dbReference type="STRING" id="4529.A0A0E0R983"/>
<feature type="active site" description="Acyl-thioester intermediate" evidence="2">
    <location>
        <position position="160"/>
    </location>
</feature>
<organism evidence="6 7">
    <name type="scientific">Oryza rufipogon</name>
    <name type="common">Brownbeard rice</name>
    <name type="synonym">Asian wild rice</name>
    <dbReference type="NCBI Taxonomy" id="4529"/>
    <lineage>
        <taxon>Eukaryota</taxon>
        <taxon>Viridiplantae</taxon>
        <taxon>Streptophyta</taxon>
        <taxon>Embryophyta</taxon>
        <taxon>Tracheophyta</taxon>
        <taxon>Spermatophyta</taxon>
        <taxon>Magnoliopsida</taxon>
        <taxon>Liliopsida</taxon>
        <taxon>Poales</taxon>
        <taxon>Poaceae</taxon>
        <taxon>BOP clade</taxon>
        <taxon>Oryzoideae</taxon>
        <taxon>Oryzeae</taxon>
        <taxon>Oryzinae</taxon>
        <taxon>Oryza</taxon>
    </lineage>
</organism>
<dbReference type="Proteomes" id="UP000008022">
    <property type="component" value="Unassembled WGS sequence"/>
</dbReference>
<dbReference type="InterPro" id="IPR012328">
    <property type="entry name" value="Chalcone/stilbene_synt_C"/>
</dbReference>
<name>A0A0E0R983_ORYRU</name>
<dbReference type="PANTHER" id="PTHR11877:SF47">
    <property type="entry name" value="OS11G0529900 PROTEIN"/>
    <property type="match status" value="1"/>
</dbReference>
<dbReference type="Pfam" id="PF00195">
    <property type="entry name" value="Chal_sti_synt_N"/>
    <property type="match status" value="1"/>
</dbReference>
<evidence type="ECO:0008006" key="8">
    <source>
        <dbReference type="Google" id="ProtNLM"/>
    </source>
</evidence>
<dbReference type="OMA" id="TIVMHAT"/>
<reference evidence="7" key="1">
    <citation type="submission" date="2013-06" db="EMBL/GenBank/DDBJ databases">
        <authorList>
            <person name="Zhao Q."/>
        </authorList>
    </citation>
    <scope>NUCLEOTIDE SEQUENCE</scope>
    <source>
        <strain evidence="7">cv. W1943</strain>
    </source>
</reference>
<dbReference type="SUPFAM" id="SSF53901">
    <property type="entry name" value="Thiolase-like"/>
    <property type="match status" value="2"/>
</dbReference>
<dbReference type="PIRSF" id="PIRSF000451">
    <property type="entry name" value="PKS_III"/>
    <property type="match status" value="1"/>
</dbReference>
<dbReference type="InterPro" id="IPR011141">
    <property type="entry name" value="Polyketide_synthase_type-III"/>
</dbReference>
<feature type="domain" description="Chalcone/stilbene synthase N-terminal" evidence="4">
    <location>
        <begin position="10"/>
        <end position="223"/>
    </location>
</feature>
<dbReference type="GO" id="GO:0016747">
    <property type="term" value="F:acyltransferase activity, transferring groups other than amino-acyl groups"/>
    <property type="evidence" value="ECO:0007669"/>
    <property type="project" value="InterPro"/>
</dbReference>
<dbReference type="AlphaFoldDB" id="A0A0E0R983"/>
<protein>
    <recommendedName>
        <fullName evidence="8">Chalcone/stilbene synthase N-terminal domain-containing protein</fullName>
    </recommendedName>
</protein>
<evidence type="ECO:0000259" key="5">
    <source>
        <dbReference type="Pfam" id="PF02797"/>
    </source>
</evidence>
<accession>A0A0E0R983</accession>
<dbReference type="PANTHER" id="PTHR11877">
    <property type="entry name" value="HYDROXYMETHYLGLUTARYL-COA SYNTHASE"/>
    <property type="match status" value="1"/>
</dbReference>
<evidence type="ECO:0000256" key="3">
    <source>
        <dbReference type="RuleBase" id="RU003633"/>
    </source>
</evidence>
<proteinExistence type="inferred from homology"/>
<dbReference type="FunFam" id="3.40.47.10:FF:000025">
    <property type="entry name" value="Chalcone synthase 2"/>
    <property type="match status" value="1"/>
</dbReference>
<evidence type="ECO:0000313" key="6">
    <source>
        <dbReference type="EnsemblPlants" id="ORUFI11G16660.1"/>
    </source>
</evidence>
<comment type="similarity">
    <text evidence="1 3">Belongs to the thiolase-like superfamily. Chalcone/stilbene synthases family.</text>
</comment>
<dbReference type="CDD" id="cd00831">
    <property type="entry name" value="CHS_like"/>
    <property type="match status" value="1"/>
</dbReference>
<dbReference type="EnsemblPlants" id="ORUFI11G16660.1">
    <property type="protein sequence ID" value="ORUFI11G16660.1"/>
    <property type="gene ID" value="ORUFI11G16660"/>
</dbReference>
<dbReference type="HOGENOM" id="CLU_034992_2_0_1"/>
<evidence type="ECO:0000256" key="2">
    <source>
        <dbReference type="PIRSR" id="PIRSR000451-1"/>
    </source>
</evidence>
<keyword evidence="3" id="KW-0012">Acyltransferase</keyword>
<dbReference type="Gramene" id="ORUFI11G16660.1">
    <property type="protein sequence ID" value="ORUFI11G16660.1"/>
    <property type="gene ID" value="ORUFI11G16660"/>
</dbReference>
<dbReference type="InterPro" id="IPR016039">
    <property type="entry name" value="Thiolase-like"/>
</dbReference>
<keyword evidence="3" id="KW-0808">Transferase</keyword>
<feature type="domain" description="Chalcone/stilbene synthase C-terminal" evidence="5">
    <location>
        <begin position="240"/>
        <end position="405"/>
    </location>
</feature>
<reference evidence="6" key="2">
    <citation type="submission" date="2015-06" db="UniProtKB">
        <authorList>
            <consortium name="EnsemblPlants"/>
        </authorList>
    </citation>
    <scope>IDENTIFICATION</scope>
</reference>
<dbReference type="eggNOG" id="ENOG502QRSY">
    <property type="taxonomic scope" value="Eukaryota"/>
</dbReference>
<evidence type="ECO:0000259" key="4">
    <source>
        <dbReference type="Pfam" id="PF00195"/>
    </source>
</evidence>
<dbReference type="InterPro" id="IPR001099">
    <property type="entry name" value="Chalcone/stilbene_synt_N"/>
</dbReference>
<evidence type="ECO:0000313" key="7">
    <source>
        <dbReference type="Proteomes" id="UP000008022"/>
    </source>
</evidence>
<dbReference type="Gene3D" id="3.40.47.10">
    <property type="match status" value="2"/>
</dbReference>
<sequence>MASPLPTMETAHATVLAIGTANPAKCVAQEEYVDWYFRVTKSDHLVDLKAKMKRMCDKSGIRKRHLCLTEDMIAAHPELLDRAAPSLDARLGIARDAVPEMAMAAAARAIAEWGRPAADITHLVVSTNAGAHAPGADARLAELLGLRATVQRTVLYMHGCSAGCSALRLAKDIAESNRRARVLVACAEVFLIALAAPDEARLDALVAASLFGDGAGAVIVGTDGDDDPGAPVEHPPIFHMLSASQTTIAGTHQRVSLQLSERGLDYKISGEVPALVRAGIERCMEDALAPLGLAGCGGGWNHLLWAMHPGGRAILDSYEAGLRLEPGKLAASRRPGKLAASRRVLSEYGNMSGAAIIFVLDELRRRRRRRDGGEEEEEESDEYCEWGAMVGVGPGLTIETMVLRASATGGHVGDEVKKSTTA</sequence>
<keyword evidence="7" id="KW-1185">Reference proteome</keyword>
<evidence type="ECO:0000256" key="1">
    <source>
        <dbReference type="ARBA" id="ARBA00005531"/>
    </source>
</evidence>